<comment type="caution">
    <text evidence="2">The sequence shown here is derived from an EMBL/GenBank/DDBJ whole genome shotgun (WGS) entry which is preliminary data.</text>
</comment>
<protein>
    <submittedName>
        <fullName evidence="2">Dihydrofolate reductase family protein</fullName>
    </submittedName>
</protein>
<evidence type="ECO:0000313" key="2">
    <source>
        <dbReference type="EMBL" id="MFD0855972.1"/>
    </source>
</evidence>
<dbReference type="PANTHER" id="PTHR38011:SF12">
    <property type="entry name" value="BIFUNCTIONAL DEAMINASE-REDUCTASE DOMAIN PROTEIN"/>
    <property type="match status" value="1"/>
</dbReference>
<dbReference type="Gene3D" id="3.40.430.10">
    <property type="entry name" value="Dihydrofolate Reductase, subunit A"/>
    <property type="match status" value="1"/>
</dbReference>
<accession>A0ABW3CPW4</accession>
<dbReference type="InterPro" id="IPR024072">
    <property type="entry name" value="DHFR-like_dom_sf"/>
</dbReference>
<dbReference type="InterPro" id="IPR050765">
    <property type="entry name" value="Riboflavin_Biosynth_HTPR"/>
</dbReference>
<evidence type="ECO:0000259" key="1">
    <source>
        <dbReference type="Pfam" id="PF01872"/>
    </source>
</evidence>
<reference evidence="3" key="1">
    <citation type="journal article" date="2019" name="Int. J. Syst. Evol. Microbiol.">
        <title>The Global Catalogue of Microorganisms (GCM) 10K type strain sequencing project: providing services to taxonomists for standard genome sequencing and annotation.</title>
        <authorList>
            <consortium name="The Broad Institute Genomics Platform"/>
            <consortium name="The Broad Institute Genome Sequencing Center for Infectious Disease"/>
            <person name="Wu L."/>
            <person name="Ma J."/>
        </authorList>
    </citation>
    <scope>NUCLEOTIDE SEQUENCE [LARGE SCALE GENOMIC DNA]</scope>
    <source>
        <strain evidence="3">JCM 31696</strain>
    </source>
</reference>
<feature type="domain" description="Bacterial bifunctional deaminase-reductase C-terminal" evidence="1">
    <location>
        <begin position="3"/>
        <end position="193"/>
    </location>
</feature>
<dbReference type="PANTHER" id="PTHR38011">
    <property type="entry name" value="DIHYDROFOLATE REDUCTASE FAMILY PROTEIN (AFU_ORTHOLOGUE AFUA_8G06820)"/>
    <property type="match status" value="1"/>
</dbReference>
<dbReference type="Proteomes" id="UP001597083">
    <property type="component" value="Unassembled WGS sequence"/>
</dbReference>
<keyword evidence="3" id="KW-1185">Reference proteome</keyword>
<proteinExistence type="predicted"/>
<dbReference type="EMBL" id="JBHTIR010003887">
    <property type="protein sequence ID" value="MFD0855972.1"/>
    <property type="molecule type" value="Genomic_DNA"/>
</dbReference>
<dbReference type="InterPro" id="IPR002734">
    <property type="entry name" value="RibDG_C"/>
</dbReference>
<organism evidence="2 3">
    <name type="scientific">Actinomadura adrarensis</name>
    <dbReference type="NCBI Taxonomy" id="1819600"/>
    <lineage>
        <taxon>Bacteria</taxon>
        <taxon>Bacillati</taxon>
        <taxon>Actinomycetota</taxon>
        <taxon>Actinomycetes</taxon>
        <taxon>Streptosporangiales</taxon>
        <taxon>Thermomonosporaceae</taxon>
        <taxon>Actinomadura</taxon>
    </lineage>
</organism>
<dbReference type="SUPFAM" id="SSF53597">
    <property type="entry name" value="Dihydrofolate reductase-like"/>
    <property type="match status" value="1"/>
</dbReference>
<dbReference type="Pfam" id="PF01872">
    <property type="entry name" value="RibD_C"/>
    <property type="match status" value="1"/>
</dbReference>
<evidence type="ECO:0000313" key="3">
    <source>
        <dbReference type="Proteomes" id="UP001597083"/>
    </source>
</evidence>
<gene>
    <name evidence="2" type="ORF">ACFQ07_27280</name>
</gene>
<name>A0ABW3CPW4_9ACTN</name>
<sequence length="213" mass="24103">MSKVFFSVTVSLDGYMAPEWRSDDQWMSQWTRLQDYMFHQRFIRNNLKFGGAADGETGDDNRIQEETFQRTGVTIMGRRMFDLGERSWPEDAPFHTPVFVLTHQERKSWERPGGTVFHFVNDGYESALRQAREVAGDRDIRIGGGVNTVQQYLNAGLVDEFHLAVAPVLLGSGLRLFDGVDPASIGLELQEALKTPRVHHLRYTVKAATPAAT</sequence>